<keyword evidence="3" id="KW-0378">Hydrolase</keyword>
<evidence type="ECO:0000313" key="3">
    <source>
        <dbReference type="EMBL" id="MFD2700782.1"/>
    </source>
</evidence>
<protein>
    <submittedName>
        <fullName evidence="3">Alpha/beta hydrolase</fullName>
    </submittedName>
</protein>
<dbReference type="InterPro" id="IPR000073">
    <property type="entry name" value="AB_hydrolase_1"/>
</dbReference>
<accession>A0ABW5SLV0</accession>
<dbReference type="PANTHER" id="PTHR43798:SF33">
    <property type="entry name" value="HYDROLASE, PUTATIVE (AFU_ORTHOLOGUE AFUA_2G14860)-RELATED"/>
    <property type="match status" value="1"/>
</dbReference>
<name>A0ABW5SLV0_9BACL</name>
<feature type="domain" description="AB hydrolase-1" evidence="2">
    <location>
        <begin position="59"/>
        <end position="165"/>
    </location>
</feature>
<keyword evidence="1" id="KW-0472">Membrane</keyword>
<evidence type="ECO:0000256" key="1">
    <source>
        <dbReference type="SAM" id="Phobius"/>
    </source>
</evidence>
<dbReference type="InterPro" id="IPR029058">
    <property type="entry name" value="AB_hydrolase_fold"/>
</dbReference>
<evidence type="ECO:0000313" key="4">
    <source>
        <dbReference type="Proteomes" id="UP001597540"/>
    </source>
</evidence>
<sequence>MLTILAVILCIMVSINLISLIINQVFFSNGLEKIIPYGEMVEVNGQNMHIYSMGEGEKTIVLLPGFGNPLPSADFGPLMRELSKNYTVVCVEYFGVGFSDETEVPRTNENVTEEIRTALSEAGFSAPYLLMPHSGSGIYTEHYASTYPDEISGIIMLDPTSSATKGADTPGFVYGISKIQEAIGLSRYVNPLIVSSVLSMKESNGYTEQEIDDYTKFMNHVNNDNLIDQMKRLNDNILQVMDMDFPENIPVLIIGASKTGEEYHTEHLKRLGQNAELAILEGSHYIYHSQLSEIHNKTDTFVETRIK</sequence>
<keyword evidence="1" id="KW-0812">Transmembrane</keyword>
<dbReference type="GO" id="GO:0016787">
    <property type="term" value="F:hydrolase activity"/>
    <property type="evidence" value="ECO:0007669"/>
    <property type="project" value="UniProtKB-KW"/>
</dbReference>
<dbReference type="PANTHER" id="PTHR43798">
    <property type="entry name" value="MONOACYLGLYCEROL LIPASE"/>
    <property type="match status" value="1"/>
</dbReference>
<dbReference type="Gene3D" id="3.40.50.1820">
    <property type="entry name" value="alpha/beta hydrolase"/>
    <property type="match status" value="1"/>
</dbReference>
<feature type="transmembrane region" description="Helical" evidence="1">
    <location>
        <begin position="6"/>
        <end position="27"/>
    </location>
</feature>
<comment type="caution">
    <text evidence="3">The sequence shown here is derived from an EMBL/GenBank/DDBJ whole genome shotgun (WGS) entry which is preliminary data.</text>
</comment>
<keyword evidence="1" id="KW-1133">Transmembrane helix</keyword>
<dbReference type="SUPFAM" id="SSF53474">
    <property type="entry name" value="alpha/beta-Hydrolases"/>
    <property type="match status" value="1"/>
</dbReference>
<gene>
    <name evidence="3" type="ORF">ACFSVM_09905</name>
</gene>
<organism evidence="3 4">
    <name type="scientific">Paenibacillus shunpengii</name>
    <dbReference type="NCBI Taxonomy" id="2054424"/>
    <lineage>
        <taxon>Bacteria</taxon>
        <taxon>Bacillati</taxon>
        <taxon>Bacillota</taxon>
        <taxon>Bacilli</taxon>
        <taxon>Bacillales</taxon>
        <taxon>Paenibacillaceae</taxon>
        <taxon>Paenibacillus</taxon>
    </lineage>
</organism>
<proteinExistence type="predicted"/>
<evidence type="ECO:0000259" key="2">
    <source>
        <dbReference type="Pfam" id="PF00561"/>
    </source>
</evidence>
<keyword evidence="4" id="KW-1185">Reference proteome</keyword>
<dbReference type="Pfam" id="PF00561">
    <property type="entry name" value="Abhydrolase_1"/>
    <property type="match status" value="1"/>
</dbReference>
<dbReference type="EMBL" id="JBHUMJ010000002">
    <property type="protein sequence ID" value="MFD2700782.1"/>
    <property type="molecule type" value="Genomic_DNA"/>
</dbReference>
<dbReference type="Proteomes" id="UP001597540">
    <property type="component" value="Unassembled WGS sequence"/>
</dbReference>
<dbReference type="InterPro" id="IPR050266">
    <property type="entry name" value="AB_hydrolase_sf"/>
</dbReference>
<dbReference type="RefSeq" id="WP_379261793.1">
    <property type="nucleotide sequence ID" value="NZ_JBHUMJ010000002.1"/>
</dbReference>
<reference evidence="4" key="1">
    <citation type="journal article" date="2019" name="Int. J. Syst. Evol. Microbiol.">
        <title>The Global Catalogue of Microorganisms (GCM) 10K type strain sequencing project: providing services to taxonomists for standard genome sequencing and annotation.</title>
        <authorList>
            <consortium name="The Broad Institute Genomics Platform"/>
            <consortium name="The Broad Institute Genome Sequencing Center for Infectious Disease"/>
            <person name="Wu L."/>
            <person name="Ma J."/>
        </authorList>
    </citation>
    <scope>NUCLEOTIDE SEQUENCE [LARGE SCALE GENOMIC DNA]</scope>
    <source>
        <strain evidence="4">KCTC 33849</strain>
    </source>
</reference>